<evidence type="ECO:0000256" key="2">
    <source>
        <dbReference type="ARBA" id="ARBA00022450"/>
    </source>
</evidence>
<dbReference type="InterPro" id="IPR023213">
    <property type="entry name" value="CAT-like_dom_sf"/>
</dbReference>
<feature type="domain" description="Carrier" evidence="7">
    <location>
        <begin position="2065"/>
        <end position="2139"/>
    </location>
</feature>
<dbReference type="InterPro" id="IPR009081">
    <property type="entry name" value="PP-bd_ACP"/>
</dbReference>
<keyword evidence="4" id="KW-0677">Repeat</keyword>
<feature type="domain" description="Carrier" evidence="7">
    <location>
        <begin position="987"/>
        <end position="1062"/>
    </location>
</feature>
<dbReference type="PANTHER" id="PTHR45527">
    <property type="entry name" value="NONRIBOSOMAL PEPTIDE SYNTHETASE"/>
    <property type="match status" value="1"/>
</dbReference>
<dbReference type="Gene3D" id="3.40.50.980">
    <property type="match status" value="4"/>
</dbReference>
<dbReference type="SUPFAM" id="SSF52777">
    <property type="entry name" value="CoA-dependent acyltransferases"/>
    <property type="match status" value="6"/>
</dbReference>
<dbReference type="Gene3D" id="1.10.1200.10">
    <property type="entry name" value="ACP-like"/>
    <property type="match status" value="2"/>
</dbReference>
<reference evidence="8" key="1">
    <citation type="submission" date="2022-10" db="EMBL/GenBank/DDBJ databases">
        <title>The complete genomes of actinobacterial strains from the NBC collection.</title>
        <authorList>
            <person name="Joergensen T.S."/>
            <person name="Alvarez Arevalo M."/>
            <person name="Sterndorff E.B."/>
            <person name="Faurdal D."/>
            <person name="Vuksanovic O."/>
            <person name="Mourched A.-S."/>
            <person name="Charusanti P."/>
            <person name="Shaw S."/>
            <person name="Blin K."/>
            <person name="Weber T."/>
        </authorList>
    </citation>
    <scope>NUCLEOTIDE SEQUENCE</scope>
    <source>
        <strain evidence="8">NBC_00222</strain>
    </source>
</reference>
<evidence type="ECO:0000313" key="8">
    <source>
        <dbReference type="EMBL" id="WUQ81875.1"/>
    </source>
</evidence>
<dbReference type="CDD" id="cd17646">
    <property type="entry name" value="A_NRPS_AB3403-like"/>
    <property type="match status" value="2"/>
</dbReference>
<dbReference type="RefSeq" id="WP_328952947.1">
    <property type="nucleotide sequence ID" value="NZ_CP108110.1"/>
</dbReference>
<dbReference type="InterPro" id="IPR000873">
    <property type="entry name" value="AMP-dep_synth/lig_dom"/>
</dbReference>
<dbReference type="SMART" id="SM00823">
    <property type="entry name" value="PKS_PP"/>
    <property type="match status" value="2"/>
</dbReference>
<dbReference type="InterPro" id="IPR001242">
    <property type="entry name" value="Condensation_dom"/>
</dbReference>
<keyword evidence="9" id="KW-1185">Reference proteome</keyword>
<protein>
    <submittedName>
        <fullName evidence="8">Amino acid adenylation domain-containing protein</fullName>
    </submittedName>
</protein>
<dbReference type="SUPFAM" id="SSF56801">
    <property type="entry name" value="Acetyl-CoA synthetase-like"/>
    <property type="match status" value="2"/>
</dbReference>
<organism evidence="8 9">
    <name type="scientific">Kitasatospora purpeofusca</name>
    <dbReference type="NCBI Taxonomy" id="67352"/>
    <lineage>
        <taxon>Bacteria</taxon>
        <taxon>Bacillati</taxon>
        <taxon>Actinomycetota</taxon>
        <taxon>Actinomycetes</taxon>
        <taxon>Kitasatosporales</taxon>
        <taxon>Streptomycetaceae</taxon>
        <taxon>Kitasatospora</taxon>
    </lineage>
</organism>
<dbReference type="CDD" id="cd19540">
    <property type="entry name" value="LCL_NRPS-like"/>
    <property type="match status" value="1"/>
</dbReference>
<accession>A0ABZ1TU98</accession>
<feature type="region of interest" description="Disordered" evidence="6">
    <location>
        <begin position="215"/>
        <end position="235"/>
    </location>
</feature>
<dbReference type="SUPFAM" id="SSF47336">
    <property type="entry name" value="ACP-like"/>
    <property type="match status" value="2"/>
</dbReference>
<evidence type="ECO:0000256" key="1">
    <source>
        <dbReference type="ARBA" id="ARBA00001957"/>
    </source>
</evidence>
<evidence type="ECO:0000259" key="7">
    <source>
        <dbReference type="PROSITE" id="PS50075"/>
    </source>
</evidence>
<dbReference type="Proteomes" id="UP001432222">
    <property type="component" value="Chromosome"/>
</dbReference>
<dbReference type="Pfam" id="PF13193">
    <property type="entry name" value="AMP-binding_C"/>
    <property type="match status" value="2"/>
</dbReference>
<dbReference type="InterPro" id="IPR010060">
    <property type="entry name" value="NRPS_synth"/>
</dbReference>
<sequence length="2645" mass="283356">MNDFETARHPASAAQLGVWVAQQLAPGSPLYTCGVSFDLSGRLDVPVLERAVRRAVAETDVLRTRFTEDAEGLWQLLDAPAEVPLRVIDLSEYGARGPEVAEAAARAEIERDLAAPMDLVRGPLHAHSLIRLGDDHHILLFRYHHIVLDGYGQALYCRRLAELYTALAAGRQPSGTPFRPLEELLREDTEYRTGPRYERDRAHWLAAFGDAPEPVTLAGRTAPPSDNALRRSTELSPEDTRALLDAVPGAGGRWPVLVVAATAAYLRRLTSAAEVVLGLPVPGRVGRAALETPSMMANVLPLRINVDESESFADLVDRVSRQVGTLLKHQRYRNEELLAELGRSGGAQGLVGPSVNAMPFQLPTVFGDLDTTARQLATGPVQDLSVVAIGSADAHDGIRLEFDVNPAVYGEDELTAHLDRFRGFLRALAASPGTPLGQVDALGAAERHRLLVEWNDTTHPVSARTLPQMFEEQAARTPDATALVFEGGALSYGELTARANRLAHRLIAEGVGPGRVVGLVLPRSVDLAVGLLAVLKAGGAFLPLDPGHPVDRLAYMLSDAVPVCLLTTRSTAAAVGAAGAVAGPGSAVRCVVLDDPGTVADLAGRPDADPVDGADRRVPLDPGHPAYVIYTSGSTGRPKGVVVRHSGVVNRLAWMRETYPLTPGDRVLQKTPSSFDVSVWEFFRPLLEGATLVVARPEGHKDPVYLAETIRAERVTSVHFVPSMLQVFLQTPEAAGCRDTLRQVFCSGEAVPAELQSAFFRTFDIPLFNLYGPTEASIEVTAWECRDEGAGAPVPIGSPIWNTRVYVLDGALRPVPVGVVGELYLAGAGVAVGYWGRAGLTAERFVADPFGGSGERMYRTGDLVRWRADGALDFLGRADEQVKIRGFRIELGEVEAALAGLPGIAQAAVIVREDVPGDKRLVAYIVPESGALVDGAQVRVAAGERLPDYMVPSAVLVLDRLPVTVNGKLDRRALPAPGFGGVLSGRGPRSGREQALCGLFAEVLGVERVGVEDGFFDLGGHSLLATRLVSRVRSVLGVELGIRVLFEAPTVAALARRLEGSDRARPALVAVDRPERIPVSFAQRRLWLVGQLEGPSATYNFPLALRLTGSLDPVALGAALRDVVERHESLRTVFGEVDGEPFQRVVPVDEVGELLSVVPWEGASQRDVEAALRERAGYLFDLTVEVPVRAWLFGTGPDEHVLLLVVHHIAGDGWSMAPLGRDVASAYRARVSGGVPGWGALPVQYADYALWQRELLGEEGDPGSVGAVQSQFWREALAGVPEELVLPADRVRPAVASYAGGSVGLRVGAGVHGRLVRLARSRGASVFMVVQAALSALLTRLGAGTDVPVGTPVAGRTDEALEDLVGFFVNTLVLRADTSGDPSFGELVDRVREWDLAAYAHQDLPFERLVETLNPTRSLARHPLFQVMLAFQSGGESGLGIPGVTTEIRPLETTTAKFDLSFELRERRSADGAAAGIEGEVHYAVDLFDRATVESTVERLIRFLEAVSEKPDLPIGQVEILTPAERKQLLEEWNDTAADVPATTLPELFRAQAARTPDATALVFEGSPLSYGELNARANRLAHRLIAQGVGPESTVAVLIERSTELVVALLAVLKAGAAYLPLDPGHPVDRLAYMLSDAAPVCLLTTRSTAAAVGAVAGPGSAVRCVVLDHPETVADLAGRPDADPVDGADRRVPLDPAHPAYVIYTSGSTGRPKGVVVPHSGIVNRLAWMQDRYRLTADDRVLQKTPSSFDVSVWEFFWPLLEGATLVVARPEGHKDPAYLADLVRAERVTTVHFVPSMLRAFLQTPAAADCGSVLRRVLCSGEALPEDLRAAYARVLDTPLHNLYGPTEASVDVTSWECRDEGRDAGASVPIGGPIWNTRVYVLDDALRPVPPGVAGELYLAGANLARGYLRRPALTAGRFVADPYGPPGSRMYRTGDLVRWRADGALSFLGRADDQVKIRGVRIEPGEIEAVLAALPGVARAAVVVREDTPGNPRLVAYAVPEPDTDPTAGHLKALAGERLPEYMVPVAVVLLEALPLTPNGKLDRGGLPAPDFATASSGREPRTPRERLLCAVFAEVLGLERVGVDDSFFELGGDSILSIRLVSRARRAGVGFTPGDVFRARTVEALAEAATDLDPTAPSPSTTPDDGTGAVPLTPVMHWARERGGPVDGFHQAVVVRVPAGLDLPALTWALQALVDHHDALRLRLHRAGSEWSTEIPPAGSVSVADAVERADAQGLTDAELRAAVTEHGKTARDRLRPEEGALLRAVWFDRGPGRSGRLLLVVHHFAVDGVSWRILLPDLAAAYADLVAGRAPRPEPVGTSLRSWAEGLAAAARSPERVAELPLWREILARPEPDLGTRRPDPRQDTAATVRSLTLTLPADVTEPLLTRAPAAFRTGVNEVLLTALTLAFAHWRRRADAGAEDTSLLLDLEGHGREEALTAGDVTRTVGWFTSLYPVRLDAEVSDWDDVWAAGPAVGRALKQVKEQLAALPDRGVGHGLLRYLNPDTAPQLTGPARPQVLFNYLGRVAGGRDADWQPLADAAEPAGDDPGAHLGHTLQINALTRDQGAGPALTVTWSWPREVLAQDDVRFLADTWFRALRALAEHSGTPDAGGHTPSDVPLVSLSQAQIDLVEKMWRTGK</sequence>
<keyword evidence="3" id="KW-0597">Phosphoprotein</keyword>
<evidence type="ECO:0000256" key="4">
    <source>
        <dbReference type="ARBA" id="ARBA00022737"/>
    </source>
</evidence>
<feature type="region of interest" description="Disordered" evidence="6">
    <location>
        <begin position="2134"/>
        <end position="2155"/>
    </location>
</feature>
<dbReference type="Pfam" id="PF00550">
    <property type="entry name" value="PP-binding"/>
    <property type="match status" value="2"/>
</dbReference>
<gene>
    <name evidence="8" type="ORF">OHA16_02095</name>
</gene>
<dbReference type="EMBL" id="CP108110">
    <property type="protein sequence ID" value="WUQ81875.1"/>
    <property type="molecule type" value="Genomic_DNA"/>
</dbReference>
<evidence type="ECO:0000313" key="9">
    <source>
        <dbReference type="Proteomes" id="UP001432222"/>
    </source>
</evidence>
<dbReference type="NCBIfam" id="TIGR01720">
    <property type="entry name" value="NRPS-para261"/>
    <property type="match status" value="1"/>
</dbReference>
<dbReference type="InterPro" id="IPR036736">
    <property type="entry name" value="ACP-like_sf"/>
</dbReference>
<evidence type="ECO:0000256" key="3">
    <source>
        <dbReference type="ARBA" id="ARBA00022553"/>
    </source>
</evidence>
<keyword evidence="5" id="KW-0045">Antibiotic biosynthesis</keyword>
<evidence type="ECO:0000256" key="6">
    <source>
        <dbReference type="SAM" id="MobiDB-lite"/>
    </source>
</evidence>
<keyword evidence="2" id="KW-0596">Phosphopantetheine</keyword>
<comment type="cofactor">
    <cofactor evidence="1">
        <name>pantetheine 4'-phosphate</name>
        <dbReference type="ChEBI" id="CHEBI:47942"/>
    </cofactor>
</comment>
<dbReference type="PROSITE" id="PS00455">
    <property type="entry name" value="AMP_BINDING"/>
    <property type="match status" value="2"/>
</dbReference>
<dbReference type="InterPro" id="IPR006162">
    <property type="entry name" value="Ppantetheine_attach_site"/>
</dbReference>
<dbReference type="Gene3D" id="2.30.38.10">
    <property type="entry name" value="Luciferase, Domain 3"/>
    <property type="match status" value="2"/>
</dbReference>
<dbReference type="Gene3D" id="3.30.559.10">
    <property type="entry name" value="Chloramphenicol acetyltransferase-like domain"/>
    <property type="match status" value="3"/>
</dbReference>
<dbReference type="InterPro" id="IPR045851">
    <property type="entry name" value="AMP-bd_C_sf"/>
</dbReference>
<dbReference type="CDD" id="cd19534">
    <property type="entry name" value="E_NRPS"/>
    <property type="match status" value="1"/>
</dbReference>
<dbReference type="PANTHER" id="PTHR45527:SF1">
    <property type="entry name" value="FATTY ACID SYNTHASE"/>
    <property type="match status" value="1"/>
</dbReference>
<feature type="region of interest" description="Disordered" evidence="6">
    <location>
        <begin position="2047"/>
        <end position="2066"/>
    </location>
</feature>
<dbReference type="InterPro" id="IPR020806">
    <property type="entry name" value="PKS_PP-bd"/>
</dbReference>
<dbReference type="InterPro" id="IPR025110">
    <property type="entry name" value="AMP-bd_C"/>
</dbReference>
<dbReference type="PROSITE" id="PS50075">
    <property type="entry name" value="CARRIER"/>
    <property type="match status" value="2"/>
</dbReference>
<evidence type="ECO:0000256" key="5">
    <source>
        <dbReference type="ARBA" id="ARBA00023194"/>
    </source>
</evidence>
<dbReference type="Pfam" id="PF00501">
    <property type="entry name" value="AMP-binding"/>
    <property type="match status" value="2"/>
</dbReference>
<dbReference type="PROSITE" id="PS00012">
    <property type="entry name" value="PHOSPHOPANTETHEINE"/>
    <property type="match status" value="2"/>
</dbReference>
<name>A0ABZ1TU98_9ACTN</name>
<dbReference type="Gene3D" id="3.30.300.30">
    <property type="match status" value="2"/>
</dbReference>
<dbReference type="NCBIfam" id="TIGR01733">
    <property type="entry name" value="AA-adenyl-dom"/>
    <property type="match status" value="2"/>
</dbReference>
<dbReference type="InterPro" id="IPR010071">
    <property type="entry name" value="AA_adenyl_dom"/>
</dbReference>
<dbReference type="InterPro" id="IPR020845">
    <property type="entry name" value="AMP-binding_CS"/>
</dbReference>
<proteinExistence type="predicted"/>
<feature type="compositionally biased region" description="Low complexity" evidence="6">
    <location>
        <begin position="2137"/>
        <end position="2151"/>
    </location>
</feature>
<dbReference type="Gene3D" id="3.30.559.30">
    <property type="entry name" value="Nonribosomal peptide synthetase, condensation domain"/>
    <property type="match status" value="3"/>
</dbReference>
<dbReference type="Pfam" id="PF00668">
    <property type="entry name" value="Condensation"/>
    <property type="match status" value="3"/>
</dbReference>